<feature type="region of interest" description="Disordered" evidence="1">
    <location>
        <begin position="1"/>
        <end position="22"/>
    </location>
</feature>
<gene>
    <name evidence="2" type="ORF">OG375_14290</name>
</gene>
<evidence type="ECO:0000313" key="3">
    <source>
        <dbReference type="Proteomes" id="UP001346877"/>
    </source>
</evidence>
<feature type="compositionally biased region" description="Low complexity" evidence="1">
    <location>
        <begin position="126"/>
        <end position="139"/>
    </location>
</feature>
<organism evidence="2 3">
    <name type="scientific">Micromonospora zamorensis</name>
    <dbReference type="NCBI Taxonomy" id="709883"/>
    <lineage>
        <taxon>Bacteria</taxon>
        <taxon>Bacillati</taxon>
        <taxon>Actinomycetota</taxon>
        <taxon>Actinomycetes</taxon>
        <taxon>Micromonosporales</taxon>
        <taxon>Micromonosporaceae</taxon>
        <taxon>Micromonospora</taxon>
    </lineage>
</organism>
<dbReference type="Proteomes" id="UP001346877">
    <property type="component" value="Chromosome"/>
</dbReference>
<reference evidence="2 3" key="1">
    <citation type="submission" date="2022-10" db="EMBL/GenBank/DDBJ databases">
        <title>The complete genomes of actinobacterial strains from the NBC collection.</title>
        <authorList>
            <person name="Joergensen T.S."/>
            <person name="Alvarez Arevalo M."/>
            <person name="Sterndorff E.B."/>
            <person name="Faurdal D."/>
            <person name="Vuksanovic O."/>
            <person name="Mourched A.-S."/>
            <person name="Charusanti P."/>
            <person name="Shaw S."/>
            <person name="Blin K."/>
            <person name="Weber T."/>
        </authorList>
    </citation>
    <scope>NUCLEOTIDE SEQUENCE [LARGE SCALE GENOMIC DNA]</scope>
    <source>
        <strain evidence="2 3">NBC_00396</strain>
    </source>
</reference>
<dbReference type="RefSeq" id="WP_210792635.1">
    <property type="nucleotide sequence ID" value="NZ_CP107936.1"/>
</dbReference>
<feature type="region of interest" description="Disordered" evidence="1">
    <location>
        <begin position="112"/>
        <end position="170"/>
    </location>
</feature>
<evidence type="ECO:0000313" key="2">
    <source>
        <dbReference type="EMBL" id="WUI85426.1"/>
    </source>
</evidence>
<evidence type="ECO:0000256" key="1">
    <source>
        <dbReference type="SAM" id="MobiDB-lite"/>
    </source>
</evidence>
<sequence>MTDAHRGEEAPTTPFGLDSGDPDDLILDLDEKSGVGHVLLKSLPYNAVVAYRGEPTASERAMLSWHMTDKERYEFAANVERVSNRLRHMTQQETEDFLTALDEETRRLNLDLEIRSEDVPGSQDGAAASPAAEPSANPSRHSGSGPLHKLNPTRFLPGLLARRSDRVAEG</sequence>
<proteinExistence type="predicted"/>
<name>A0ABZ1PMS1_9ACTN</name>
<accession>A0ABZ1PMS1</accession>
<protein>
    <submittedName>
        <fullName evidence="2">Uncharacterized protein</fullName>
    </submittedName>
</protein>
<keyword evidence="3" id="KW-1185">Reference proteome</keyword>
<dbReference type="EMBL" id="CP107941">
    <property type="protein sequence ID" value="WUI85426.1"/>
    <property type="molecule type" value="Genomic_DNA"/>
</dbReference>